<evidence type="ECO:0000313" key="4">
    <source>
        <dbReference type="EMBL" id="KAG8187386.1"/>
    </source>
</evidence>
<evidence type="ECO:0000259" key="3">
    <source>
        <dbReference type="Pfam" id="PF10223"/>
    </source>
</evidence>
<dbReference type="InterPro" id="IPR019356">
    <property type="entry name" value="Menorin_dom"/>
</dbReference>
<keyword evidence="5" id="KW-1185">Reference proteome</keyword>
<dbReference type="GO" id="GO:0005615">
    <property type="term" value="C:extracellular space"/>
    <property type="evidence" value="ECO:0007669"/>
    <property type="project" value="TreeGrafter"/>
</dbReference>
<dbReference type="PANTHER" id="PTHR21184:SF6">
    <property type="entry name" value="CONSERVED PLASMA MEMBRANE PROTEIN"/>
    <property type="match status" value="1"/>
</dbReference>
<dbReference type="AlphaFoldDB" id="A0AAV6USS2"/>
<dbReference type="PANTHER" id="PTHR21184">
    <property type="entry name" value="MENORIN (DENDRITIC BRANCHING PROTEIN)"/>
    <property type="match status" value="1"/>
</dbReference>
<organism evidence="4 5">
    <name type="scientific">Oedothorax gibbosus</name>
    <dbReference type="NCBI Taxonomy" id="931172"/>
    <lineage>
        <taxon>Eukaryota</taxon>
        <taxon>Metazoa</taxon>
        <taxon>Ecdysozoa</taxon>
        <taxon>Arthropoda</taxon>
        <taxon>Chelicerata</taxon>
        <taxon>Arachnida</taxon>
        <taxon>Araneae</taxon>
        <taxon>Araneomorphae</taxon>
        <taxon>Entelegynae</taxon>
        <taxon>Araneoidea</taxon>
        <taxon>Linyphiidae</taxon>
        <taxon>Erigoninae</taxon>
        <taxon>Oedothorax</taxon>
    </lineage>
</organism>
<comment type="caution">
    <text evidence="4">The sequence shown here is derived from an EMBL/GenBank/DDBJ whole genome shotgun (WGS) entry which is preliminary data.</text>
</comment>
<feature type="transmembrane region" description="Helical" evidence="2">
    <location>
        <begin position="480"/>
        <end position="500"/>
    </location>
</feature>
<dbReference type="Proteomes" id="UP000827092">
    <property type="component" value="Unassembled WGS sequence"/>
</dbReference>
<sequence>MATGDVNFDASDITWAHAVNSREAVERELSGPLDFIESDVSLGVLKDRTFDPLMPILAHPPETTSDISLEDFLKLASGTTKGIKLDFKSIEVVEPSLIILQKHADKMNYSLWLNADILAGPIKASGIPVKVDTFFLLCRQYFPTAVLSVGWTTEWYITYSPDMWHYDWEHVRKMADIIRCFGYEGKFPTYTFPVRAIFASRSIKQLQWLLGVIPDSSLTVWSGLKDFLELEDLLRIRSSFPLNKVYYDVPDPVGSTFQEAKNQTVPTIKNISVNKNQWMTFTRGPVSECPSFTYTTNNFIVFGRSINTAVLLRKLITIDDDHGLKVQAKVRFFSAYDQKGSSSFGHELTLSIVDVSLLSKNISADSLNLSHSDTEILWTAMNKSKVHTFEHNQSDQCRIFKLDTNADRSFQAWVVPCYEMDEKQTLEEIAVFGQAEVPSNKRLVLPKGPFMIGFMSSGEGHVVIQDFEISDKKEKNKTNASSTISITMGFFTILFLYGIMRRFSV</sequence>
<keyword evidence="2" id="KW-0812">Transmembrane</keyword>
<proteinExistence type="inferred from homology"/>
<evidence type="ECO:0000256" key="2">
    <source>
        <dbReference type="SAM" id="Phobius"/>
    </source>
</evidence>
<accession>A0AAV6USS2</accession>
<evidence type="ECO:0000256" key="1">
    <source>
        <dbReference type="ARBA" id="ARBA00044953"/>
    </source>
</evidence>
<dbReference type="Pfam" id="PF10223">
    <property type="entry name" value="Menorin_N"/>
    <property type="match status" value="1"/>
</dbReference>
<evidence type="ECO:0000313" key="5">
    <source>
        <dbReference type="Proteomes" id="UP000827092"/>
    </source>
</evidence>
<gene>
    <name evidence="4" type="ORF">JTE90_016932</name>
</gene>
<name>A0AAV6USS2_9ARAC</name>
<keyword evidence="2" id="KW-1133">Transmembrane helix</keyword>
<dbReference type="EMBL" id="JAFNEN010000273">
    <property type="protein sequence ID" value="KAG8187386.1"/>
    <property type="molecule type" value="Genomic_DNA"/>
</dbReference>
<reference evidence="4 5" key="1">
    <citation type="journal article" date="2022" name="Nat. Ecol. Evol.">
        <title>A masculinizing supergene underlies an exaggerated male reproductive morph in a spider.</title>
        <authorList>
            <person name="Hendrickx F."/>
            <person name="De Corte Z."/>
            <person name="Sonet G."/>
            <person name="Van Belleghem S.M."/>
            <person name="Kostlbacher S."/>
            <person name="Vangestel C."/>
        </authorList>
    </citation>
    <scope>NUCLEOTIDE SEQUENCE [LARGE SCALE GENOMIC DNA]</scope>
    <source>
        <strain evidence="4">W744_W776</strain>
    </source>
</reference>
<keyword evidence="2" id="KW-0472">Membrane</keyword>
<protein>
    <recommendedName>
        <fullName evidence="3">Menorin-like domain-containing protein</fullName>
    </recommendedName>
</protein>
<comment type="similarity">
    <text evidence="1">Belongs to the menorin family.</text>
</comment>
<feature type="domain" description="Menorin-like" evidence="3">
    <location>
        <begin position="9"/>
        <end position="253"/>
    </location>
</feature>